<reference evidence="2 3" key="1">
    <citation type="submission" date="2016-12" db="EMBL/GenBank/DDBJ databases">
        <title>Thioflexothrix psekupsii D3 genome sequencing and assembly.</title>
        <authorList>
            <person name="Fomenkov A."/>
            <person name="Vincze T."/>
            <person name="Grabovich M."/>
            <person name="Anton B.P."/>
            <person name="Dubinina G."/>
            <person name="Orlova M."/>
            <person name="Belousova E."/>
            <person name="Roberts R.J."/>
        </authorList>
    </citation>
    <scope>NUCLEOTIDE SEQUENCE [LARGE SCALE GENOMIC DNA]</scope>
    <source>
        <strain evidence="2">D3</strain>
    </source>
</reference>
<organism evidence="2 3">
    <name type="scientific">Thioflexithrix psekupsensis</name>
    <dbReference type="NCBI Taxonomy" id="1570016"/>
    <lineage>
        <taxon>Bacteria</taxon>
        <taxon>Pseudomonadati</taxon>
        <taxon>Pseudomonadota</taxon>
        <taxon>Gammaproteobacteria</taxon>
        <taxon>Thiotrichales</taxon>
        <taxon>Thioflexithrix</taxon>
    </lineage>
</organism>
<evidence type="ECO:0000313" key="3">
    <source>
        <dbReference type="Proteomes" id="UP000194798"/>
    </source>
</evidence>
<feature type="transmembrane region" description="Helical" evidence="1">
    <location>
        <begin position="262"/>
        <end position="285"/>
    </location>
</feature>
<feature type="transmembrane region" description="Helical" evidence="1">
    <location>
        <begin position="178"/>
        <end position="195"/>
    </location>
</feature>
<dbReference type="Proteomes" id="UP000194798">
    <property type="component" value="Unassembled WGS sequence"/>
</dbReference>
<feature type="transmembrane region" description="Helical" evidence="1">
    <location>
        <begin position="339"/>
        <end position="361"/>
    </location>
</feature>
<gene>
    <name evidence="2" type="ORF">TPSD3_06785</name>
</gene>
<feature type="transmembrane region" description="Helical" evidence="1">
    <location>
        <begin position="155"/>
        <end position="171"/>
    </location>
</feature>
<feature type="transmembrane region" description="Helical" evidence="1">
    <location>
        <begin position="114"/>
        <end position="135"/>
    </location>
</feature>
<evidence type="ECO:0008006" key="4">
    <source>
        <dbReference type="Google" id="ProtNLM"/>
    </source>
</evidence>
<keyword evidence="1" id="KW-0472">Membrane</keyword>
<keyword evidence="1" id="KW-0812">Transmembrane</keyword>
<keyword evidence="3" id="KW-1185">Reference proteome</keyword>
<feature type="transmembrane region" description="Helical" evidence="1">
    <location>
        <begin position="12"/>
        <end position="31"/>
    </location>
</feature>
<feature type="transmembrane region" description="Helical" evidence="1">
    <location>
        <begin position="82"/>
        <end position="102"/>
    </location>
</feature>
<dbReference type="AlphaFoldDB" id="A0A251X7K0"/>
<feature type="transmembrane region" description="Helical" evidence="1">
    <location>
        <begin position="201"/>
        <end position="219"/>
    </location>
</feature>
<name>A0A251X7K0_9GAMM</name>
<dbReference type="RefSeq" id="WP_086487827.1">
    <property type="nucleotide sequence ID" value="NZ_MSLT01000012.1"/>
</dbReference>
<feature type="transmembrane region" description="Helical" evidence="1">
    <location>
        <begin position="316"/>
        <end position="333"/>
    </location>
</feature>
<sequence length="666" mass="76397">MNQSVQLDVKSLIIYGLLFILLWLSLIKLGGNPSIDLDPSWMLVLAHAFQHHWQAGVDYIFTYGPLGYFANPYAAYYDKVSFNYFIIWSVASSFVLAGLFLIRFSQLPYFIEKVIYLFLLIFILGTWTGDALYFLTTVAITVLLLEPPHFFNQKINYIILLAFSLLILAILPLLKFSFFLLSGMAVIGILIHVWHKYHYQWAIFGLLFFVASFLTLWLISGQSIFNIADFLLNSWQIASYYDQAMSKESSEVRLNTFDATEYYFAVAGIVTLTILIALTCCVAPKTLKKGIAAAIILCGLFLTWKAGFIRHDSHSIIFFCSLMLLPFFVNYPAPISPSLLILMRGLLFATALMGLLGLFYAGHLNHGYHFKHFMVHWHIGVIDNLKTLSSLNSAAMKRDIEKARLQRHYDFPQVRAAVGQARVDIFSPHQGILLLHSFHYQARPIFQGYSAYNKSLLSLNALSYVGDKAPEFVLFKITPIDGRFPLIEDSQVLRILLRDYRPILLEKGFLLLKRDVRGTGLAETAPVPLMQKTVSFNEPIDITHLKDKALLLRLDIELSFWGQWVKLLFKLPEVSLVVQTDSGNEFTYRVVPSMAKMDFMFNPLVKNEEDWLLWHLQQPLEKINSFHLTLRPQWSFDSTQLMRLFYPEIKVYLSENETTPHSIPTP</sequence>
<proteinExistence type="predicted"/>
<protein>
    <recommendedName>
        <fullName evidence="4">Glycosyltransferase RgtA/B/C/D-like domain-containing protein</fullName>
    </recommendedName>
</protein>
<evidence type="ECO:0000256" key="1">
    <source>
        <dbReference type="SAM" id="Phobius"/>
    </source>
</evidence>
<accession>A0A251X7K0</accession>
<dbReference type="EMBL" id="MSLT01000012">
    <property type="protein sequence ID" value="OUD14039.1"/>
    <property type="molecule type" value="Genomic_DNA"/>
</dbReference>
<feature type="transmembrane region" description="Helical" evidence="1">
    <location>
        <begin position="291"/>
        <end position="309"/>
    </location>
</feature>
<comment type="caution">
    <text evidence="2">The sequence shown here is derived from an EMBL/GenBank/DDBJ whole genome shotgun (WGS) entry which is preliminary data.</text>
</comment>
<dbReference type="OrthoDB" id="176190at2"/>
<evidence type="ECO:0000313" key="2">
    <source>
        <dbReference type="EMBL" id="OUD14039.1"/>
    </source>
</evidence>
<keyword evidence="1" id="KW-1133">Transmembrane helix</keyword>